<reference evidence="9" key="1">
    <citation type="submission" date="2016-10" db="EMBL/GenBank/DDBJ databases">
        <authorList>
            <person name="Varghese N."/>
            <person name="Submissions S."/>
        </authorList>
    </citation>
    <scope>NUCLEOTIDE SEQUENCE [LARGE SCALE GENOMIC DNA]</scope>
    <source>
        <strain evidence="9">CGMCC 4.3506</strain>
    </source>
</reference>
<evidence type="ECO:0000256" key="4">
    <source>
        <dbReference type="ARBA" id="ARBA00022833"/>
    </source>
</evidence>
<evidence type="ECO:0000259" key="6">
    <source>
        <dbReference type="Pfam" id="PF00675"/>
    </source>
</evidence>
<feature type="domain" description="Peptidase M16 C-terminal" evidence="7">
    <location>
        <begin position="174"/>
        <end position="359"/>
    </location>
</feature>
<keyword evidence="4" id="KW-0862">Zinc</keyword>
<keyword evidence="2" id="KW-0645">Protease</keyword>
<dbReference type="PANTHER" id="PTHR43690">
    <property type="entry name" value="NARDILYSIN"/>
    <property type="match status" value="1"/>
</dbReference>
<evidence type="ECO:0000313" key="8">
    <source>
        <dbReference type="EMBL" id="SDG86218.1"/>
    </source>
</evidence>
<gene>
    <name evidence="8" type="ORF">SAMN05216553_112150</name>
</gene>
<name>A0A1G7XPW2_9PSEU</name>
<dbReference type="RefSeq" id="WP_218133917.1">
    <property type="nucleotide sequence ID" value="NZ_FNCC01000012.1"/>
</dbReference>
<keyword evidence="5" id="KW-0482">Metalloprotease</keyword>
<dbReference type="InterPro" id="IPR050626">
    <property type="entry name" value="Peptidase_M16"/>
</dbReference>
<dbReference type="PANTHER" id="PTHR43690:SF17">
    <property type="entry name" value="PROTEIN YHJJ"/>
    <property type="match status" value="1"/>
</dbReference>
<dbReference type="GO" id="GO:0046872">
    <property type="term" value="F:metal ion binding"/>
    <property type="evidence" value="ECO:0007669"/>
    <property type="project" value="InterPro"/>
</dbReference>
<keyword evidence="9" id="KW-1185">Reference proteome</keyword>
<evidence type="ECO:0000313" key="9">
    <source>
        <dbReference type="Proteomes" id="UP000199623"/>
    </source>
</evidence>
<dbReference type="Pfam" id="PF05193">
    <property type="entry name" value="Peptidase_M16_C"/>
    <property type="match status" value="1"/>
</dbReference>
<evidence type="ECO:0000256" key="3">
    <source>
        <dbReference type="ARBA" id="ARBA00022801"/>
    </source>
</evidence>
<comment type="similarity">
    <text evidence="1">Belongs to the peptidase M16 family.</text>
</comment>
<dbReference type="Pfam" id="PF00675">
    <property type="entry name" value="Peptidase_M16"/>
    <property type="match status" value="1"/>
</dbReference>
<dbReference type="InterPro" id="IPR011765">
    <property type="entry name" value="Pept_M16_N"/>
</dbReference>
<proteinExistence type="inferred from homology"/>
<evidence type="ECO:0000259" key="7">
    <source>
        <dbReference type="Pfam" id="PF05193"/>
    </source>
</evidence>
<dbReference type="Proteomes" id="UP000199623">
    <property type="component" value="Unassembled WGS sequence"/>
</dbReference>
<accession>A0A1G7XPW2</accession>
<dbReference type="STRING" id="200378.SAMN05216553_112150"/>
<evidence type="ECO:0000256" key="5">
    <source>
        <dbReference type="ARBA" id="ARBA00023049"/>
    </source>
</evidence>
<dbReference type="GO" id="GO:0006508">
    <property type="term" value="P:proteolysis"/>
    <property type="evidence" value="ECO:0007669"/>
    <property type="project" value="UniProtKB-KW"/>
</dbReference>
<dbReference type="InterPro" id="IPR011249">
    <property type="entry name" value="Metalloenz_LuxS/M16"/>
</dbReference>
<sequence length="435" mass="48107">MHRPHQHLVRTRLANGLRVLLAPDRSVPVVAVAVHYDVGMRSEPEGRTGFAHLFEHLMFQGSELLPKLDHAHYVQASGGVFNGSTHLDYTQYHNVLPSNALERALFLEADRMRAPNLNAENLRVQIDVVKEEIRANVTNKPYGCFPWVTLPGVLFDSFANSHDGYGSFDDLESATVEDARQFFDRYYAPANALLTLSGDFDPDEALAMVERHFGPIPFRPKPPRPDFAEPEFVGERRTTRYDPHAPLPAVAAGWRVPDPVAEWDEYLPYLLLADVMSDDGPACRLHRRLVRQDGLATSHRSYLGMLGDPLDTGHPTALVCTARQTPGTGANQVLDAIAEEFALVASEGPTERELSRIATRMSTRLLVEVDGVLARTQALASLELRHGRAELLGELPALLTSVTPEQVAAAAARITPDRRAVVELLPASYRQEKAA</sequence>
<dbReference type="InterPro" id="IPR007863">
    <property type="entry name" value="Peptidase_M16_C"/>
</dbReference>
<evidence type="ECO:0000256" key="2">
    <source>
        <dbReference type="ARBA" id="ARBA00022670"/>
    </source>
</evidence>
<evidence type="ECO:0000256" key="1">
    <source>
        <dbReference type="ARBA" id="ARBA00007261"/>
    </source>
</evidence>
<dbReference type="AlphaFoldDB" id="A0A1G7XPW2"/>
<dbReference type="GO" id="GO:0008237">
    <property type="term" value="F:metallopeptidase activity"/>
    <property type="evidence" value="ECO:0007669"/>
    <property type="project" value="UniProtKB-KW"/>
</dbReference>
<protein>
    <submittedName>
        <fullName evidence="8">Predicted Zn-dependent peptidase</fullName>
    </submittedName>
</protein>
<organism evidence="8 9">
    <name type="scientific">Lentzea fradiae</name>
    <dbReference type="NCBI Taxonomy" id="200378"/>
    <lineage>
        <taxon>Bacteria</taxon>
        <taxon>Bacillati</taxon>
        <taxon>Actinomycetota</taxon>
        <taxon>Actinomycetes</taxon>
        <taxon>Pseudonocardiales</taxon>
        <taxon>Pseudonocardiaceae</taxon>
        <taxon>Lentzea</taxon>
    </lineage>
</organism>
<keyword evidence="3" id="KW-0378">Hydrolase</keyword>
<feature type="domain" description="Peptidase M16 N-terminal" evidence="6">
    <location>
        <begin position="18"/>
        <end position="139"/>
    </location>
</feature>
<dbReference type="Gene3D" id="3.30.830.10">
    <property type="entry name" value="Metalloenzyme, LuxS/M16 peptidase-like"/>
    <property type="match status" value="2"/>
</dbReference>
<dbReference type="EMBL" id="FNCC01000012">
    <property type="protein sequence ID" value="SDG86218.1"/>
    <property type="molecule type" value="Genomic_DNA"/>
</dbReference>
<dbReference type="SUPFAM" id="SSF63411">
    <property type="entry name" value="LuxS/MPP-like metallohydrolase"/>
    <property type="match status" value="2"/>
</dbReference>